<evidence type="ECO:0000313" key="1">
    <source>
        <dbReference type="EMBL" id="QKD80586.1"/>
    </source>
</evidence>
<sequence length="40" mass="4365">MDRLARSVRDLADLVDELTARALTDTDIAQARQRLAAGVP</sequence>
<reference evidence="1 2" key="1">
    <citation type="submission" date="2020-05" db="EMBL/GenBank/DDBJ databases">
        <title>Actinomyces sp. zg-325.</title>
        <authorList>
            <person name="Yang C."/>
        </authorList>
    </citation>
    <scope>NUCLEOTIDE SEQUENCE [LARGE SCALE GENOMIC DNA]</scope>
    <source>
        <strain evidence="2">zg-325</strain>
    </source>
</reference>
<dbReference type="EMBL" id="CP053642">
    <property type="protein sequence ID" value="QKD80586.1"/>
    <property type="molecule type" value="Genomic_DNA"/>
</dbReference>
<name>A0A6M8B953_9ACTO</name>
<keyword evidence="2" id="KW-1185">Reference proteome</keyword>
<gene>
    <name evidence="1" type="ORF">HPC72_03555</name>
</gene>
<dbReference type="Proteomes" id="UP000504752">
    <property type="component" value="Chromosome"/>
</dbReference>
<dbReference type="KEGG" id="amam:HPC72_03555"/>
<evidence type="ECO:0000313" key="2">
    <source>
        <dbReference type="Proteomes" id="UP000504752"/>
    </source>
</evidence>
<proteinExistence type="predicted"/>
<protein>
    <submittedName>
        <fullName evidence="1">Uncharacterized protein</fullName>
    </submittedName>
</protein>
<accession>A0A6M8B953</accession>
<dbReference type="AlphaFoldDB" id="A0A6M8B953"/>
<organism evidence="1 2">
    <name type="scientific">Actinomyces marmotae</name>
    <dbReference type="NCBI Taxonomy" id="2737173"/>
    <lineage>
        <taxon>Bacteria</taxon>
        <taxon>Bacillati</taxon>
        <taxon>Actinomycetota</taxon>
        <taxon>Actinomycetes</taxon>
        <taxon>Actinomycetales</taxon>
        <taxon>Actinomycetaceae</taxon>
        <taxon>Actinomyces</taxon>
    </lineage>
</organism>